<dbReference type="PROSITE" id="PS00151">
    <property type="entry name" value="ACYLPHOSPHATASE_2"/>
    <property type="match status" value="1"/>
</dbReference>
<reference evidence="9 10" key="1">
    <citation type="submission" date="2024-10" db="EMBL/GenBank/DDBJ databases">
        <title>The Natural Products Discovery Center: Release of the First 8490 Sequenced Strains for Exploring Actinobacteria Biosynthetic Diversity.</title>
        <authorList>
            <person name="Kalkreuter E."/>
            <person name="Kautsar S.A."/>
            <person name="Yang D."/>
            <person name="Bader C.D."/>
            <person name="Teijaro C.N."/>
            <person name="Fluegel L."/>
            <person name="Davis C.M."/>
            <person name="Simpson J.R."/>
            <person name="Lauterbach L."/>
            <person name="Steele A.D."/>
            <person name="Gui C."/>
            <person name="Meng S."/>
            <person name="Li G."/>
            <person name="Viehrig K."/>
            <person name="Ye F."/>
            <person name="Su P."/>
            <person name="Kiefer A.F."/>
            <person name="Nichols A."/>
            <person name="Cepeda A.J."/>
            <person name="Yan W."/>
            <person name="Fan B."/>
            <person name="Jiang Y."/>
            <person name="Adhikari A."/>
            <person name="Zheng C.-J."/>
            <person name="Schuster L."/>
            <person name="Cowan T.M."/>
            <person name="Smanski M.J."/>
            <person name="Chevrette M.G."/>
            <person name="De Carvalho L.P.S."/>
            <person name="Shen B."/>
        </authorList>
    </citation>
    <scope>NUCLEOTIDE SEQUENCE [LARGE SCALE GENOMIC DNA]</scope>
    <source>
        <strain evidence="9 10">NPDC000087</strain>
    </source>
</reference>
<evidence type="ECO:0000313" key="10">
    <source>
        <dbReference type="Proteomes" id="UP001602245"/>
    </source>
</evidence>
<evidence type="ECO:0000256" key="2">
    <source>
        <dbReference type="ARBA" id="ARBA00012150"/>
    </source>
</evidence>
<dbReference type="InterPro" id="IPR017968">
    <property type="entry name" value="Acylphosphatase_CS"/>
</dbReference>
<dbReference type="Pfam" id="PF00708">
    <property type="entry name" value="Acylphosphatase"/>
    <property type="match status" value="1"/>
</dbReference>
<evidence type="ECO:0000259" key="8">
    <source>
        <dbReference type="PROSITE" id="PS51160"/>
    </source>
</evidence>
<organism evidence="9 10">
    <name type="scientific">Paractinoplanes globisporus</name>
    <dbReference type="NCBI Taxonomy" id="113565"/>
    <lineage>
        <taxon>Bacteria</taxon>
        <taxon>Bacillati</taxon>
        <taxon>Actinomycetota</taxon>
        <taxon>Actinomycetes</taxon>
        <taxon>Micromonosporales</taxon>
        <taxon>Micromonosporaceae</taxon>
        <taxon>Paractinoplanes</taxon>
    </lineage>
</organism>
<dbReference type="Proteomes" id="UP001602245">
    <property type="component" value="Unassembled WGS sequence"/>
</dbReference>
<feature type="active site" evidence="5">
    <location>
        <position position="18"/>
    </location>
</feature>
<accession>A0ABW6W595</accession>
<keyword evidence="5 6" id="KW-0378">Hydrolase</keyword>
<dbReference type="PRINTS" id="PR00112">
    <property type="entry name" value="ACYLPHPHTASE"/>
</dbReference>
<evidence type="ECO:0000256" key="4">
    <source>
        <dbReference type="ARBA" id="ARBA00047645"/>
    </source>
</evidence>
<evidence type="ECO:0000256" key="5">
    <source>
        <dbReference type="PROSITE-ProRule" id="PRU00520"/>
    </source>
</evidence>
<evidence type="ECO:0000313" key="9">
    <source>
        <dbReference type="EMBL" id="MFF5287924.1"/>
    </source>
</evidence>
<comment type="similarity">
    <text evidence="1 7">Belongs to the acylphosphatase family.</text>
</comment>
<evidence type="ECO:0000256" key="1">
    <source>
        <dbReference type="ARBA" id="ARBA00005614"/>
    </source>
</evidence>
<dbReference type="InterPro" id="IPR001792">
    <property type="entry name" value="Acylphosphatase-like_dom"/>
</dbReference>
<dbReference type="EC" id="3.6.1.7" evidence="2 5"/>
<gene>
    <name evidence="9" type="ORF">ACFY35_00700</name>
</gene>
<dbReference type="InterPro" id="IPR020456">
    <property type="entry name" value="Acylphosphatase"/>
</dbReference>
<feature type="active site" evidence="5">
    <location>
        <position position="36"/>
    </location>
</feature>
<proteinExistence type="inferred from homology"/>
<comment type="caution">
    <text evidence="9">The sequence shown here is derived from an EMBL/GenBank/DDBJ whole genome shotgun (WGS) entry which is preliminary data.</text>
</comment>
<keyword evidence="10" id="KW-1185">Reference proteome</keyword>
<dbReference type="RefSeq" id="WP_026206700.1">
    <property type="nucleotide sequence ID" value="NZ_JBIAZU010000001.1"/>
</dbReference>
<sequence>MIRKRVLVSGVVQGVFFRDTCRRVAGRQGVAGWVRNLPDGRVEAVFEGPPEGVAHLVAWAHRGPAEAEVTAVDTVEERAEGLRGFEIR</sequence>
<dbReference type="Gene3D" id="3.30.70.100">
    <property type="match status" value="1"/>
</dbReference>
<feature type="domain" description="Acylphosphatase-like" evidence="8">
    <location>
        <begin position="3"/>
        <end position="88"/>
    </location>
</feature>
<name>A0ABW6W595_9ACTN</name>
<dbReference type="PANTHER" id="PTHR47268">
    <property type="entry name" value="ACYLPHOSPHATASE"/>
    <property type="match status" value="1"/>
</dbReference>
<dbReference type="PROSITE" id="PS00150">
    <property type="entry name" value="ACYLPHOSPHATASE_1"/>
    <property type="match status" value="1"/>
</dbReference>
<evidence type="ECO:0000256" key="7">
    <source>
        <dbReference type="RuleBase" id="RU004168"/>
    </source>
</evidence>
<evidence type="ECO:0000256" key="3">
    <source>
        <dbReference type="ARBA" id="ARBA00015991"/>
    </source>
</evidence>
<protein>
    <recommendedName>
        <fullName evidence="3 5">Acylphosphatase</fullName>
        <ecNumber evidence="2 5">3.6.1.7</ecNumber>
    </recommendedName>
</protein>
<comment type="catalytic activity">
    <reaction evidence="4 5 6">
        <text>an acyl phosphate + H2O = a carboxylate + phosphate + H(+)</text>
        <dbReference type="Rhea" id="RHEA:14965"/>
        <dbReference type="ChEBI" id="CHEBI:15377"/>
        <dbReference type="ChEBI" id="CHEBI:15378"/>
        <dbReference type="ChEBI" id="CHEBI:29067"/>
        <dbReference type="ChEBI" id="CHEBI:43474"/>
        <dbReference type="ChEBI" id="CHEBI:59918"/>
        <dbReference type="EC" id="3.6.1.7"/>
    </reaction>
</comment>
<dbReference type="InterPro" id="IPR036046">
    <property type="entry name" value="Acylphosphatase-like_dom_sf"/>
</dbReference>
<dbReference type="SUPFAM" id="SSF54975">
    <property type="entry name" value="Acylphosphatase/BLUF domain-like"/>
    <property type="match status" value="1"/>
</dbReference>
<dbReference type="PANTHER" id="PTHR47268:SF4">
    <property type="entry name" value="ACYLPHOSPHATASE"/>
    <property type="match status" value="1"/>
</dbReference>
<evidence type="ECO:0000256" key="6">
    <source>
        <dbReference type="RuleBase" id="RU000553"/>
    </source>
</evidence>
<dbReference type="EMBL" id="JBIAZU010000001">
    <property type="protein sequence ID" value="MFF5287924.1"/>
    <property type="molecule type" value="Genomic_DNA"/>
</dbReference>
<dbReference type="PROSITE" id="PS51160">
    <property type="entry name" value="ACYLPHOSPHATASE_3"/>
    <property type="match status" value="1"/>
</dbReference>